<gene>
    <name evidence="5" type="ORF">ELD05_13045</name>
</gene>
<evidence type="ECO:0000313" key="6">
    <source>
        <dbReference type="Proteomes" id="UP000282930"/>
    </source>
</evidence>
<dbReference type="KEGG" id="ccha:ELD05_13045"/>
<dbReference type="SUPFAM" id="SSF53448">
    <property type="entry name" value="Nucleotide-diphospho-sugar transferases"/>
    <property type="match status" value="1"/>
</dbReference>
<keyword evidence="6" id="KW-1185">Reference proteome</keyword>
<dbReference type="PANTHER" id="PTHR43630:SF1">
    <property type="entry name" value="POLY-BETA-1,6-N-ACETYL-D-GLUCOSAMINE SYNTHASE"/>
    <property type="match status" value="1"/>
</dbReference>
<reference evidence="5 6" key="1">
    <citation type="submission" date="2018-12" db="EMBL/GenBank/DDBJ databases">
        <title>Genome sequence from the cellulolytic species, Caldicellulosiruptor changbaiensis.</title>
        <authorList>
            <person name="Blumer-Schuette S.E."/>
            <person name="Mendoza C."/>
        </authorList>
    </citation>
    <scope>NUCLEOTIDE SEQUENCE [LARGE SCALE GENOMIC DNA]</scope>
    <source>
        <strain evidence="5 6">CBS-Z</strain>
    </source>
</reference>
<dbReference type="InterPro" id="IPR029044">
    <property type="entry name" value="Nucleotide-diphossugar_trans"/>
</dbReference>
<keyword evidence="3 5" id="KW-0808">Transferase</keyword>
<sequence>MVVITVAILFWLLIFYYSILTVFGLIFKVQYKETKIELKEYPSVDILIPAYNEGKVLFDTLDAMVNLHYPGELNIYVLNDNSTDNTGDIADYFARLYTNVHHIKVPPGKPKGKARVLNYGMSISKGEMIAVYDADNQPERFALIKLVQKALEKEEYAGAVGYVKTINMHKNSLTRMIGLEFMIFQLLMQSGRWKLFKLGTLTGTNMLLKRHVLERINGWDPYALAEDAELSLRIYAAHYLLPIVPDSVTWEQEPEVLRVWIRQRTRWMQGNLYLIAKVLSEKSLIRGMNIFNVVQMISIYYLFVSLVLVSDIWFVMGILNLVNIKFSVPLFVLWFETLFIYVVQIVASAVVEKEINIRNIMYAFLMYFTYAQFWIYLVLKGYWLQFKARRKNLEPVWDKTVRF</sequence>
<feature type="transmembrane region" description="Helical" evidence="4">
    <location>
        <begin position="299"/>
        <end position="319"/>
    </location>
</feature>
<evidence type="ECO:0000256" key="1">
    <source>
        <dbReference type="ARBA" id="ARBA00006739"/>
    </source>
</evidence>
<protein>
    <submittedName>
        <fullName evidence="5">Glycosyltransferase family 2 protein</fullName>
    </submittedName>
</protein>
<comment type="similarity">
    <text evidence="1">Belongs to the glycosyltransferase 2 family.</text>
</comment>
<dbReference type="EMBL" id="CP034791">
    <property type="protein sequence ID" value="AZT91452.1"/>
    <property type="molecule type" value="Genomic_DNA"/>
</dbReference>
<accession>A0A3T0D9I8</accession>
<dbReference type="Gene3D" id="3.90.550.10">
    <property type="entry name" value="Spore Coat Polysaccharide Biosynthesis Protein SpsA, Chain A"/>
    <property type="match status" value="1"/>
</dbReference>
<dbReference type="Pfam" id="PF13641">
    <property type="entry name" value="Glyco_tranf_2_3"/>
    <property type="match status" value="1"/>
</dbReference>
<feature type="transmembrane region" description="Helical" evidence="4">
    <location>
        <begin position="331"/>
        <end position="351"/>
    </location>
</feature>
<evidence type="ECO:0000256" key="4">
    <source>
        <dbReference type="SAM" id="Phobius"/>
    </source>
</evidence>
<organism evidence="5 6">
    <name type="scientific">Caldicellulosiruptor changbaiensis</name>
    <dbReference type="NCBI Taxonomy" id="1222016"/>
    <lineage>
        <taxon>Bacteria</taxon>
        <taxon>Bacillati</taxon>
        <taxon>Bacillota</taxon>
        <taxon>Bacillota incertae sedis</taxon>
        <taxon>Caldicellulosiruptorales</taxon>
        <taxon>Caldicellulosiruptoraceae</taxon>
        <taxon>Caldicellulosiruptor</taxon>
    </lineage>
</organism>
<proteinExistence type="inferred from homology"/>
<feature type="transmembrane region" description="Helical" evidence="4">
    <location>
        <begin position="6"/>
        <end position="27"/>
    </location>
</feature>
<dbReference type="GO" id="GO:0016757">
    <property type="term" value="F:glycosyltransferase activity"/>
    <property type="evidence" value="ECO:0007669"/>
    <property type="project" value="UniProtKB-KW"/>
</dbReference>
<dbReference type="RefSeq" id="WP_127352769.1">
    <property type="nucleotide sequence ID" value="NZ_CP034791.1"/>
</dbReference>
<keyword evidence="2" id="KW-0328">Glycosyltransferase</keyword>
<dbReference type="Proteomes" id="UP000282930">
    <property type="component" value="Chromosome"/>
</dbReference>
<keyword evidence="4" id="KW-0472">Membrane</keyword>
<keyword evidence="4" id="KW-0812">Transmembrane</keyword>
<dbReference type="AlphaFoldDB" id="A0A3T0D9I8"/>
<evidence type="ECO:0000313" key="5">
    <source>
        <dbReference type="EMBL" id="AZT91452.1"/>
    </source>
</evidence>
<evidence type="ECO:0000256" key="2">
    <source>
        <dbReference type="ARBA" id="ARBA00022676"/>
    </source>
</evidence>
<feature type="transmembrane region" description="Helical" evidence="4">
    <location>
        <begin position="363"/>
        <end position="383"/>
    </location>
</feature>
<dbReference type="PANTHER" id="PTHR43630">
    <property type="entry name" value="POLY-BETA-1,6-N-ACETYL-D-GLUCOSAMINE SYNTHASE"/>
    <property type="match status" value="1"/>
</dbReference>
<name>A0A3T0D9I8_9FIRM</name>
<dbReference type="CDD" id="cd06423">
    <property type="entry name" value="CESA_like"/>
    <property type="match status" value="1"/>
</dbReference>
<evidence type="ECO:0000256" key="3">
    <source>
        <dbReference type="ARBA" id="ARBA00022679"/>
    </source>
</evidence>
<keyword evidence="4" id="KW-1133">Transmembrane helix</keyword>